<evidence type="ECO:0000256" key="7">
    <source>
        <dbReference type="ARBA" id="ARBA00023211"/>
    </source>
</evidence>
<protein>
    <recommendedName>
        <fullName evidence="9 10">2,3-bisphosphoglycerate-independent phosphoglycerate mutase</fullName>
        <shortName evidence="9">BPG-independent PGAM</shortName>
        <shortName evidence="9">Phosphoglyceromutase</shortName>
        <shortName evidence="9">iPGM</shortName>
        <ecNumber evidence="9 10">5.4.2.12</ecNumber>
    </recommendedName>
</protein>
<dbReference type="GO" id="GO:0005829">
    <property type="term" value="C:cytosol"/>
    <property type="evidence" value="ECO:0007669"/>
    <property type="project" value="TreeGrafter"/>
</dbReference>
<organism evidence="16 17">
    <name type="scientific">Thermogemmatispora tikiterensis</name>
    <dbReference type="NCBI Taxonomy" id="1825093"/>
    <lineage>
        <taxon>Bacteria</taxon>
        <taxon>Bacillati</taxon>
        <taxon>Chloroflexota</taxon>
        <taxon>Ktedonobacteria</taxon>
        <taxon>Thermogemmatisporales</taxon>
        <taxon>Thermogemmatisporaceae</taxon>
        <taxon>Thermogemmatispora</taxon>
    </lineage>
</organism>
<dbReference type="SUPFAM" id="SSF64158">
    <property type="entry name" value="2,3-Bisphosphoglycerate-independent phosphoglycerate mutase, substrate-binding domain"/>
    <property type="match status" value="1"/>
</dbReference>
<evidence type="ECO:0000256" key="1">
    <source>
        <dbReference type="ARBA" id="ARBA00000370"/>
    </source>
</evidence>
<dbReference type="InterPro" id="IPR011258">
    <property type="entry name" value="BPG-indep_PGM_N"/>
</dbReference>
<dbReference type="NCBIfam" id="TIGR01307">
    <property type="entry name" value="pgm_bpd_ind"/>
    <property type="match status" value="1"/>
</dbReference>
<feature type="binding site" evidence="9 12">
    <location>
        <begin position="269"/>
        <end position="272"/>
    </location>
    <ligand>
        <name>substrate</name>
    </ligand>
</feature>
<evidence type="ECO:0000259" key="14">
    <source>
        <dbReference type="Pfam" id="PF01676"/>
    </source>
</evidence>
<dbReference type="Proteomes" id="UP000248706">
    <property type="component" value="Unassembled WGS sequence"/>
</dbReference>
<feature type="binding site" evidence="9 12">
    <location>
        <position position="194"/>
    </location>
    <ligand>
        <name>substrate</name>
    </ligand>
</feature>
<accession>A0A328VLU9</accession>
<dbReference type="PIRSF" id="PIRSF001492">
    <property type="entry name" value="IPGAM"/>
    <property type="match status" value="1"/>
</dbReference>
<feature type="binding site" evidence="9 12">
    <location>
        <position position="348"/>
    </location>
    <ligand>
        <name>substrate</name>
    </ligand>
</feature>
<keyword evidence="7 9" id="KW-0464">Manganese</keyword>
<comment type="catalytic activity">
    <reaction evidence="1 9">
        <text>(2R)-2-phosphoglycerate = (2R)-3-phosphoglycerate</text>
        <dbReference type="Rhea" id="RHEA:15901"/>
        <dbReference type="ChEBI" id="CHEBI:58272"/>
        <dbReference type="ChEBI" id="CHEBI:58289"/>
        <dbReference type="EC" id="5.4.2.12"/>
    </reaction>
</comment>
<feature type="binding site" evidence="9 13">
    <location>
        <position position="18"/>
    </location>
    <ligand>
        <name>Mn(2+)</name>
        <dbReference type="ChEBI" id="CHEBI:29035"/>
        <label>2</label>
    </ligand>
</feature>
<dbReference type="AlphaFoldDB" id="A0A328VLU9"/>
<dbReference type="UniPathway" id="UPA00109">
    <property type="reaction ID" value="UER00186"/>
</dbReference>
<gene>
    <name evidence="9" type="primary">gpmI</name>
    <name evidence="16" type="ORF">A4R35_13735</name>
</gene>
<evidence type="ECO:0000256" key="3">
    <source>
        <dbReference type="ARBA" id="ARBA00004798"/>
    </source>
</evidence>
<evidence type="ECO:0000256" key="4">
    <source>
        <dbReference type="ARBA" id="ARBA00008819"/>
    </source>
</evidence>
<dbReference type="InterPro" id="IPR006124">
    <property type="entry name" value="Metalloenzyme"/>
</dbReference>
<feature type="binding site" evidence="9 13">
    <location>
        <position position="456"/>
    </location>
    <ligand>
        <name>Mn(2+)</name>
        <dbReference type="ChEBI" id="CHEBI:29035"/>
        <label>2</label>
    </ligand>
</feature>
<keyword evidence="6 9" id="KW-0324">Glycolysis</keyword>
<dbReference type="Gene3D" id="3.40.720.10">
    <property type="entry name" value="Alkaline Phosphatase, subunit A"/>
    <property type="match status" value="1"/>
</dbReference>
<evidence type="ECO:0000256" key="6">
    <source>
        <dbReference type="ARBA" id="ARBA00023152"/>
    </source>
</evidence>
<feature type="active site" description="Phosphoserine intermediate" evidence="9 11">
    <location>
        <position position="68"/>
    </location>
</feature>
<evidence type="ECO:0000313" key="17">
    <source>
        <dbReference type="Proteomes" id="UP000248706"/>
    </source>
</evidence>
<dbReference type="GO" id="GO:0006007">
    <property type="term" value="P:glucose catabolic process"/>
    <property type="evidence" value="ECO:0007669"/>
    <property type="project" value="InterPro"/>
</dbReference>
<evidence type="ECO:0000256" key="10">
    <source>
        <dbReference type="NCBIfam" id="TIGR01307"/>
    </source>
</evidence>
<feature type="binding site" evidence="9 12">
    <location>
        <begin position="159"/>
        <end position="160"/>
    </location>
    <ligand>
        <name>substrate</name>
    </ligand>
</feature>
<comment type="cofactor">
    <cofactor evidence="9">
        <name>Mn(2+)</name>
        <dbReference type="ChEBI" id="CHEBI:29035"/>
    </cofactor>
    <text evidence="9">Binds 2 manganese ions per subunit.</text>
</comment>
<feature type="binding site" evidence="9 12">
    <location>
        <position position="200"/>
    </location>
    <ligand>
        <name>substrate</name>
    </ligand>
</feature>
<feature type="binding site" evidence="9 12">
    <location>
        <position position="129"/>
    </location>
    <ligand>
        <name>substrate</name>
    </ligand>
</feature>
<dbReference type="InterPro" id="IPR005995">
    <property type="entry name" value="Pgm_bpd_ind"/>
</dbReference>
<sequence>MSKASTGRPRPFVLIVMDGWGFNPRKEGNAIALARTPHIDELERRWPHTLVRTSGEAVGLPPGQMGNSEVGHQNIGAGKRVLQDFTRISESIQDGSFYRNPALLKAIEHVKRNHSQLHICGLLGNGGVHAHEDHLEALLQLARQHEIERVYIHAFTDGRDTSPTAGIEFMKRLETRAREIGGDHPARVATVSGRYYAMDRDNRWERTAKTYLAMTRGEGERAPSAVAAIQQSYERHITDEFIVPTVIMEEEHPLALVQEGDALIHYNFRPDRARQLTKAFVLEELPPQAAGKFERGPRLRDLVFVMMTEYEAGLPAEVAFRADEVEMPLARVISEHGLRQFHTAETEKYAHVTYFINGRRETPFPGEERLLVPSPKVPTYDLQPEMSAPGVTETAIERIRSGQYDLVIMNYANADMVGHTGVLEAAIKAVEAVDAGVGRVVEATLAVGGGLLITADHGNAEQMIYYDSGKPMTAHTTNPVPLYLVVPQLADARLRSDGILADIAPTILQIMGLPQPREMTGRSLLLPQQ</sequence>
<feature type="binding site" evidence="9 13">
    <location>
        <position position="415"/>
    </location>
    <ligand>
        <name>Mn(2+)</name>
        <dbReference type="ChEBI" id="CHEBI:29035"/>
        <label>1</label>
    </ligand>
</feature>
<dbReference type="OrthoDB" id="9800863at2"/>
<feature type="binding site" evidence="9 13">
    <location>
        <position position="419"/>
    </location>
    <ligand>
        <name>Mn(2+)</name>
        <dbReference type="ChEBI" id="CHEBI:29035"/>
        <label>1</label>
    </ligand>
</feature>
<comment type="similarity">
    <text evidence="4 9">Belongs to the BPG-independent phosphoglycerate mutase family.</text>
</comment>
<dbReference type="GO" id="GO:0004619">
    <property type="term" value="F:phosphoglycerate mutase activity"/>
    <property type="evidence" value="ECO:0007669"/>
    <property type="project" value="UniProtKB-UniRule"/>
</dbReference>
<dbReference type="RefSeq" id="WP_112430307.1">
    <property type="nucleotide sequence ID" value="NZ_MCIF01000002.1"/>
</dbReference>
<comment type="function">
    <text evidence="2 9">Catalyzes the interconversion of 2-phosphoglycerate and 3-phosphoglycerate.</text>
</comment>
<dbReference type="EC" id="5.4.2.12" evidence="9 10"/>
<dbReference type="PANTHER" id="PTHR31637:SF0">
    <property type="entry name" value="2,3-BISPHOSPHOGLYCERATE-INDEPENDENT PHOSPHOGLYCERATE MUTASE"/>
    <property type="match status" value="1"/>
</dbReference>
<evidence type="ECO:0000256" key="8">
    <source>
        <dbReference type="ARBA" id="ARBA00023235"/>
    </source>
</evidence>
<dbReference type="Pfam" id="PF01676">
    <property type="entry name" value="Metalloenzyme"/>
    <property type="match status" value="1"/>
</dbReference>
<keyword evidence="5 9" id="KW-0479">Metal-binding</keyword>
<comment type="caution">
    <text evidence="16">The sequence shown here is derived from an EMBL/GenBank/DDBJ whole genome shotgun (WGS) entry which is preliminary data.</text>
</comment>
<comment type="pathway">
    <text evidence="3 9">Carbohydrate degradation; glycolysis; pyruvate from D-glyceraldehyde 3-phosphate: step 3/5.</text>
</comment>
<evidence type="ECO:0000256" key="2">
    <source>
        <dbReference type="ARBA" id="ARBA00002315"/>
    </source>
</evidence>
<dbReference type="GO" id="GO:0006096">
    <property type="term" value="P:glycolytic process"/>
    <property type="evidence" value="ECO:0007669"/>
    <property type="project" value="UniProtKB-UniRule"/>
</dbReference>
<evidence type="ECO:0000256" key="13">
    <source>
        <dbReference type="PIRSR" id="PIRSR001492-3"/>
    </source>
</evidence>
<evidence type="ECO:0000256" key="12">
    <source>
        <dbReference type="PIRSR" id="PIRSR001492-2"/>
    </source>
</evidence>
<dbReference type="InterPro" id="IPR017850">
    <property type="entry name" value="Alkaline_phosphatase_core_sf"/>
</dbReference>
<dbReference type="Gene3D" id="3.40.1450.10">
    <property type="entry name" value="BPG-independent phosphoglycerate mutase, domain B"/>
    <property type="match status" value="1"/>
</dbReference>
<feature type="binding site" evidence="9 13">
    <location>
        <position position="457"/>
    </location>
    <ligand>
        <name>Mn(2+)</name>
        <dbReference type="ChEBI" id="CHEBI:29035"/>
        <label>2</label>
    </ligand>
</feature>
<comment type="subunit">
    <text evidence="9">Monomer.</text>
</comment>
<feature type="domain" description="BPG-independent PGAM N-terminal" evidence="15">
    <location>
        <begin position="88"/>
        <end position="311"/>
    </location>
</feature>
<feature type="binding site" evidence="9 13">
    <location>
        <position position="475"/>
    </location>
    <ligand>
        <name>Mn(2+)</name>
        <dbReference type="ChEBI" id="CHEBI:29035"/>
        <label>1</label>
    </ligand>
</feature>
<dbReference type="CDD" id="cd16010">
    <property type="entry name" value="iPGM"/>
    <property type="match status" value="1"/>
</dbReference>
<keyword evidence="17" id="KW-1185">Reference proteome</keyword>
<feature type="binding site" evidence="9 13">
    <location>
        <position position="68"/>
    </location>
    <ligand>
        <name>Mn(2+)</name>
        <dbReference type="ChEBI" id="CHEBI:29035"/>
        <label>2</label>
    </ligand>
</feature>
<feature type="domain" description="Metalloenzyme" evidence="14">
    <location>
        <begin position="11"/>
        <end position="514"/>
    </location>
</feature>
<dbReference type="PANTHER" id="PTHR31637">
    <property type="entry name" value="2,3-BISPHOSPHOGLYCERATE-INDEPENDENT PHOSPHOGLYCERATE MUTASE"/>
    <property type="match status" value="1"/>
</dbReference>
<dbReference type="GO" id="GO:0030145">
    <property type="term" value="F:manganese ion binding"/>
    <property type="evidence" value="ECO:0007669"/>
    <property type="project" value="UniProtKB-UniRule"/>
</dbReference>
<evidence type="ECO:0000256" key="11">
    <source>
        <dbReference type="PIRSR" id="PIRSR001492-1"/>
    </source>
</evidence>
<name>A0A328VLU9_9CHLR</name>
<dbReference type="SUPFAM" id="SSF53649">
    <property type="entry name" value="Alkaline phosphatase-like"/>
    <property type="match status" value="1"/>
</dbReference>
<evidence type="ECO:0000259" key="15">
    <source>
        <dbReference type="Pfam" id="PF06415"/>
    </source>
</evidence>
<evidence type="ECO:0000313" key="16">
    <source>
        <dbReference type="EMBL" id="RAQ96603.1"/>
    </source>
</evidence>
<evidence type="ECO:0000256" key="5">
    <source>
        <dbReference type="ARBA" id="ARBA00022723"/>
    </source>
</evidence>
<proteinExistence type="inferred from homology"/>
<reference evidence="16 17" key="1">
    <citation type="submission" date="2016-08" db="EMBL/GenBank/DDBJ databases">
        <title>Analysis of Carbohydrate Active Enzymes in Thermogemmatispora T81 Reveals Carbohydrate Degradation Ability.</title>
        <authorList>
            <person name="Tomazini A."/>
            <person name="Lal S."/>
            <person name="Stott M."/>
            <person name="Henrissat B."/>
            <person name="Polikarpov I."/>
            <person name="Sparling R."/>
            <person name="Levin D.B."/>
        </authorList>
    </citation>
    <scope>NUCLEOTIDE SEQUENCE [LARGE SCALE GENOMIC DNA]</scope>
    <source>
        <strain evidence="16 17">T81</strain>
    </source>
</reference>
<dbReference type="EMBL" id="MCIF01000002">
    <property type="protein sequence ID" value="RAQ96603.1"/>
    <property type="molecule type" value="Genomic_DNA"/>
</dbReference>
<dbReference type="Pfam" id="PF06415">
    <property type="entry name" value="iPGM_N"/>
    <property type="match status" value="1"/>
</dbReference>
<evidence type="ECO:0000256" key="9">
    <source>
        <dbReference type="HAMAP-Rule" id="MF_01038"/>
    </source>
</evidence>
<dbReference type="InterPro" id="IPR036646">
    <property type="entry name" value="PGAM_B_sf"/>
</dbReference>
<dbReference type="HAMAP" id="MF_01038">
    <property type="entry name" value="GpmI"/>
    <property type="match status" value="1"/>
</dbReference>
<dbReference type="FunFam" id="3.40.1450.10:FF:000002">
    <property type="entry name" value="2,3-bisphosphoglycerate-independent phosphoglycerate mutase"/>
    <property type="match status" value="1"/>
</dbReference>
<keyword evidence="8 9" id="KW-0413">Isomerase</keyword>